<gene>
    <name evidence="1" type="ORF">ACHAWO_012172</name>
</gene>
<reference evidence="1 2" key="1">
    <citation type="submission" date="2024-10" db="EMBL/GenBank/DDBJ databases">
        <title>Updated reference genomes for cyclostephanoid diatoms.</title>
        <authorList>
            <person name="Roberts W.R."/>
            <person name="Alverson A.J."/>
        </authorList>
    </citation>
    <scope>NUCLEOTIDE SEQUENCE [LARGE SCALE GENOMIC DNA]</scope>
    <source>
        <strain evidence="1 2">AJA010-31</strain>
    </source>
</reference>
<evidence type="ECO:0000313" key="1">
    <source>
        <dbReference type="EMBL" id="KAL3787987.1"/>
    </source>
</evidence>
<keyword evidence="2" id="KW-1185">Reference proteome</keyword>
<sequence>MFSNAIRIASSRAVRFCPSASRHISVACNQSIDKLYGILEEYRASHYSQEFPKRFRKDVVKAACSKSSCPGLISAEGIESILHNIGASNQMPRSEIESMLKEICDGNGSAEDYCTISVDQMFNLLSNRGAA</sequence>
<organism evidence="1 2">
    <name type="scientific">Cyclotella atomus</name>
    <dbReference type="NCBI Taxonomy" id="382360"/>
    <lineage>
        <taxon>Eukaryota</taxon>
        <taxon>Sar</taxon>
        <taxon>Stramenopiles</taxon>
        <taxon>Ochrophyta</taxon>
        <taxon>Bacillariophyta</taxon>
        <taxon>Coscinodiscophyceae</taxon>
        <taxon>Thalassiosirophycidae</taxon>
        <taxon>Stephanodiscales</taxon>
        <taxon>Stephanodiscaceae</taxon>
        <taxon>Cyclotella</taxon>
    </lineage>
</organism>
<dbReference type="Proteomes" id="UP001530400">
    <property type="component" value="Unassembled WGS sequence"/>
</dbReference>
<accession>A0ABD3PJS2</accession>
<name>A0ABD3PJS2_9STRA</name>
<evidence type="ECO:0000313" key="2">
    <source>
        <dbReference type="Proteomes" id="UP001530400"/>
    </source>
</evidence>
<dbReference type="AlphaFoldDB" id="A0ABD3PJS2"/>
<proteinExistence type="predicted"/>
<protein>
    <submittedName>
        <fullName evidence="1">Uncharacterized protein</fullName>
    </submittedName>
</protein>
<dbReference type="EMBL" id="JALLPJ020000590">
    <property type="protein sequence ID" value="KAL3787987.1"/>
    <property type="molecule type" value="Genomic_DNA"/>
</dbReference>
<comment type="caution">
    <text evidence="1">The sequence shown here is derived from an EMBL/GenBank/DDBJ whole genome shotgun (WGS) entry which is preliminary data.</text>
</comment>